<keyword evidence="2" id="KW-0413">Isomerase</keyword>
<dbReference type="PANTHER" id="PTHR21198">
    <property type="entry name" value="GLUTAMATE RACEMASE"/>
    <property type="match status" value="1"/>
</dbReference>
<protein>
    <submittedName>
        <fullName evidence="3">Aspartate racemase</fullName>
    </submittedName>
</protein>
<evidence type="ECO:0000256" key="2">
    <source>
        <dbReference type="ARBA" id="ARBA00023235"/>
    </source>
</evidence>
<dbReference type="Proteomes" id="UP001147733">
    <property type="component" value="Unassembled WGS sequence"/>
</dbReference>
<dbReference type="PANTHER" id="PTHR21198:SF7">
    <property type="entry name" value="ASPARTATE-GLUTAMATE RACEMASE FAMILY"/>
    <property type="match status" value="1"/>
</dbReference>
<reference evidence="3" key="2">
    <citation type="journal article" date="2023" name="IMA Fungus">
        <title>Comparative genomic study of the Penicillium genus elucidates a diverse pangenome and 15 lateral gene transfer events.</title>
        <authorList>
            <person name="Petersen C."/>
            <person name="Sorensen T."/>
            <person name="Nielsen M.R."/>
            <person name="Sondergaard T.E."/>
            <person name="Sorensen J.L."/>
            <person name="Fitzpatrick D.A."/>
            <person name="Frisvad J.C."/>
            <person name="Nielsen K.L."/>
        </authorList>
    </citation>
    <scope>NUCLEOTIDE SEQUENCE</scope>
    <source>
        <strain evidence="3">IBT 23319</strain>
    </source>
</reference>
<dbReference type="InterPro" id="IPR015942">
    <property type="entry name" value="Asp/Glu/hydantoin_racemase"/>
</dbReference>
<reference evidence="3" key="1">
    <citation type="submission" date="2022-11" db="EMBL/GenBank/DDBJ databases">
        <authorList>
            <person name="Petersen C."/>
        </authorList>
    </citation>
    <scope>NUCLEOTIDE SEQUENCE</scope>
    <source>
        <strain evidence="3">IBT 23319</strain>
    </source>
</reference>
<dbReference type="InterPro" id="IPR001920">
    <property type="entry name" value="Asp/Glu_race"/>
</dbReference>
<keyword evidence="4" id="KW-1185">Reference proteome</keyword>
<proteinExistence type="inferred from homology"/>
<dbReference type="GO" id="GO:0047661">
    <property type="term" value="F:amino-acid racemase activity"/>
    <property type="evidence" value="ECO:0007669"/>
    <property type="project" value="InterPro"/>
</dbReference>
<dbReference type="RefSeq" id="XP_056504495.1">
    <property type="nucleotide sequence ID" value="XM_056642001.1"/>
</dbReference>
<organism evidence="3 4">
    <name type="scientific">Penicillium citrinum</name>
    <dbReference type="NCBI Taxonomy" id="5077"/>
    <lineage>
        <taxon>Eukaryota</taxon>
        <taxon>Fungi</taxon>
        <taxon>Dikarya</taxon>
        <taxon>Ascomycota</taxon>
        <taxon>Pezizomycotina</taxon>
        <taxon>Eurotiomycetes</taxon>
        <taxon>Eurotiomycetidae</taxon>
        <taxon>Eurotiales</taxon>
        <taxon>Aspergillaceae</taxon>
        <taxon>Penicillium</taxon>
    </lineage>
</organism>
<dbReference type="Gene3D" id="3.40.50.1860">
    <property type="match status" value="2"/>
</dbReference>
<evidence type="ECO:0000313" key="3">
    <source>
        <dbReference type="EMBL" id="KAJ5241490.1"/>
    </source>
</evidence>
<dbReference type="GeneID" id="81381168"/>
<dbReference type="OrthoDB" id="187836at2759"/>
<dbReference type="AlphaFoldDB" id="A0A9W9PBL9"/>
<dbReference type="InterPro" id="IPR004380">
    <property type="entry name" value="Asp_race"/>
</dbReference>
<comment type="caution">
    <text evidence="3">The sequence shown here is derived from an EMBL/GenBank/DDBJ whole genome shotgun (WGS) entry which is preliminary data.</text>
</comment>
<dbReference type="EMBL" id="JAPQKT010000002">
    <property type="protein sequence ID" value="KAJ5241490.1"/>
    <property type="molecule type" value="Genomic_DNA"/>
</dbReference>
<dbReference type="Pfam" id="PF01177">
    <property type="entry name" value="Asp_Glu_race"/>
    <property type="match status" value="1"/>
</dbReference>
<gene>
    <name evidence="3" type="ORF">N7469_003081</name>
</gene>
<evidence type="ECO:0000313" key="4">
    <source>
        <dbReference type="Proteomes" id="UP001147733"/>
    </source>
</evidence>
<accession>A0A9W9PBL9</accession>
<dbReference type="NCBIfam" id="TIGR00035">
    <property type="entry name" value="asp_race"/>
    <property type="match status" value="1"/>
</dbReference>
<comment type="similarity">
    <text evidence="1">Belongs to the aspartate/glutamate racemases family.</text>
</comment>
<name>A0A9W9PBL9_PENCI</name>
<sequence length="234" mass="25970">MKTIGIIGGMGWPSSLAYYEKINLLVAEKLGAGHCANLILVQTDFARLTTYAAEGRWDMVGEGIVTLAKQLENAGAHFIMIACNMAHRVLPDIKDEIRLPIIHIVDVASEKIKSHGFKTVGLLGHYHTMNDDFFRGRLKQEHNILCIIPTPEQQEIIQQITVEEVSRGVFLESARVKFREVMDALVAQGCEAIIFGCTEYGRLMDINSGPVPIIDTLIEHVEAAVEQSLEKTSQ</sequence>
<dbReference type="SUPFAM" id="SSF53681">
    <property type="entry name" value="Aspartate/glutamate racemase"/>
    <property type="match status" value="2"/>
</dbReference>
<evidence type="ECO:0000256" key="1">
    <source>
        <dbReference type="ARBA" id="ARBA00007847"/>
    </source>
</evidence>